<keyword evidence="2 6" id="KW-0808">Transferase</keyword>
<dbReference type="GO" id="GO:0016301">
    <property type="term" value="F:kinase activity"/>
    <property type="evidence" value="ECO:0007669"/>
    <property type="project" value="UniProtKB-KW"/>
</dbReference>
<dbReference type="HOGENOM" id="CLU_009281_3_1_11"/>
<sequence>MSGYLIGLDVGHTLIKAAVFDVRGRSFGAGVRPVEVSRPHPHWQERDLAATWRAVAAAISDALADAGLPATAVQAVGLAGHGDGVYLVDAQLRPVRPGILATDGRAVGYCAEWRTPQAAARLLALTGQVPEPYAPACLLSWLRDHEPDSLRRAAHLLFCKDWIRLRLTGVVATDPTDAAAGLCDVSTRQWSTGALESYGLAELGRLLPPIRASAGVIGVVTAEAAEQTGLAAGTPVITGCHDVHSAALGIGALTDGALSSVLGTFNINQIATTVPRASRSWQTRCSVVDDLYLSMATSPGGAAAVDWVRSITGLTQEPVSTVVGRALGTPIGADDPLFLPFVHGSRLDPAVGGAFAELGGWHGPDDLVRAALEGVAYEHRMQLTALVPLDRVRAGSVRLTGGGSRSTEWSQLLADVTGLRVEVTDTHEAGARGAAMLAGIGVGLLDDPLDAARRWVQVIRVHRPRAARAGLHDDRFGRWCAAIAALQNGVPNRP</sequence>
<dbReference type="EMBL" id="AP012204">
    <property type="protein sequence ID" value="BAK34096.1"/>
    <property type="molecule type" value="Genomic_DNA"/>
</dbReference>
<dbReference type="eggNOG" id="COG1070">
    <property type="taxonomic scope" value="Bacteria"/>
</dbReference>
<dbReference type="SUPFAM" id="SSF53067">
    <property type="entry name" value="Actin-like ATPase domain"/>
    <property type="match status" value="2"/>
</dbReference>
<feature type="domain" description="Carbohydrate kinase FGGY C-terminal" evidence="5">
    <location>
        <begin position="282"/>
        <end position="440"/>
    </location>
</feature>
<evidence type="ECO:0000256" key="2">
    <source>
        <dbReference type="ARBA" id="ARBA00022679"/>
    </source>
</evidence>
<dbReference type="InterPro" id="IPR018485">
    <property type="entry name" value="FGGY_C"/>
</dbReference>
<dbReference type="InterPro" id="IPR018484">
    <property type="entry name" value="FGGY_N"/>
</dbReference>
<dbReference type="PIRSF" id="PIRSF000538">
    <property type="entry name" value="GlpK"/>
    <property type="match status" value="1"/>
</dbReference>
<proteinExistence type="inferred from homology"/>
<dbReference type="InterPro" id="IPR000577">
    <property type="entry name" value="Carb_kinase_FGGY"/>
</dbReference>
<dbReference type="Proteomes" id="UP000007947">
    <property type="component" value="Chromosome"/>
</dbReference>
<evidence type="ECO:0000259" key="5">
    <source>
        <dbReference type="Pfam" id="PF02782"/>
    </source>
</evidence>
<dbReference type="InterPro" id="IPR050406">
    <property type="entry name" value="FGGY_Carb_Kinase"/>
</dbReference>
<accession>F5XNI2</accession>
<dbReference type="OrthoDB" id="9782710at2"/>
<dbReference type="Gene3D" id="3.30.420.40">
    <property type="match status" value="2"/>
</dbReference>
<keyword evidence="7" id="KW-1185">Reference proteome</keyword>
<keyword evidence="3 6" id="KW-0418">Kinase</keyword>
<evidence type="ECO:0000313" key="7">
    <source>
        <dbReference type="Proteomes" id="UP000007947"/>
    </source>
</evidence>
<dbReference type="KEGG" id="mph:MLP_10820"/>
<dbReference type="GO" id="GO:0005975">
    <property type="term" value="P:carbohydrate metabolic process"/>
    <property type="evidence" value="ECO:0007669"/>
    <property type="project" value="InterPro"/>
</dbReference>
<dbReference type="PANTHER" id="PTHR43095">
    <property type="entry name" value="SUGAR KINASE"/>
    <property type="match status" value="1"/>
</dbReference>
<dbReference type="STRING" id="1032480.MLP_10820"/>
<dbReference type="RefSeq" id="WP_013861979.1">
    <property type="nucleotide sequence ID" value="NC_015635.1"/>
</dbReference>
<evidence type="ECO:0000256" key="1">
    <source>
        <dbReference type="ARBA" id="ARBA00009156"/>
    </source>
</evidence>
<feature type="domain" description="Carbohydrate kinase FGGY N-terminal" evidence="4">
    <location>
        <begin position="4"/>
        <end position="249"/>
    </location>
</feature>
<evidence type="ECO:0000259" key="4">
    <source>
        <dbReference type="Pfam" id="PF00370"/>
    </source>
</evidence>
<name>F5XNI2_MICPN</name>
<protein>
    <submittedName>
        <fullName evidence="6">Putative sugar kinase</fullName>
        <ecNumber evidence="6">2.7.1.-</ecNumber>
    </submittedName>
</protein>
<dbReference type="Pfam" id="PF00370">
    <property type="entry name" value="FGGY_N"/>
    <property type="match status" value="1"/>
</dbReference>
<evidence type="ECO:0000256" key="3">
    <source>
        <dbReference type="ARBA" id="ARBA00022777"/>
    </source>
</evidence>
<dbReference type="CDD" id="cd07802">
    <property type="entry name" value="ASKHA_NBD_FGGY_EcLyxK-like"/>
    <property type="match status" value="1"/>
</dbReference>
<dbReference type="EC" id="2.7.1.-" evidence="6"/>
<evidence type="ECO:0000313" key="6">
    <source>
        <dbReference type="EMBL" id="BAK34096.1"/>
    </source>
</evidence>
<organism evidence="6 7">
    <name type="scientific">Microlunatus phosphovorus (strain ATCC 700054 / DSM 10555 / JCM 9379 / NBRC 101784 / NCIMB 13414 / VKM Ac-1990 / NM-1)</name>
    <dbReference type="NCBI Taxonomy" id="1032480"/>
    <lineage>
        <taxon>Bacteria</taxon>
        <taxon>Bacillati</taxon>
        <taxon>Actinomycetota</taxon>
        <taxon>Actinomycetes</taxon>
        <taxon>Propionibacteriales</taxon>
        <taxon>Propionibacteriaceae</taxon>
        <taxon>Microlunatus</taxon>
    </lineage>
</organism>
<dbReference type="AlphaFoldDB" id="F5XNI2"/>
<reference evidence="6 7" key="1">
    <citation type="submission" date="2011-05" db="EMBL/GenBank/DDBJ databases">
        <title>Whole genome sequence of Microlunatus phosphovorus NM-1.</title>
        <authorList>
            <person name="Hosoyama A."/>
            <person name="Sasaki K."/>
            <person name="Harada T."/>
            <person name="Igarashi R."/>
            <person name="Kawakoshi A."/>
            <person name="Sasagawa M."/>
            <person name="Fukada J."/>
            <person name="Nakamura S."/>
            <person name="Katano Y."/>
            <person name="Hanada S."/>
            <person name="Kamagata Y."/>
            <person name="Nakamura N."/>
            <person name="Yamazaki S."/>
            <person name="Fujita N."/>
        </authorList>
    </citation>
    <scope>NUCLEOTIDE SEQUENCE [LARGE SCALE GENOMIC DNA]</scope>
    <source>
        <strain evidence="7">ATCC 700054 / DSM 10555 / JCM 9379 / NBRC 101784 / NCIMB 13414 / VKM Ac-1990 / NM-1</strain>
    </source>
</reference>
<comment type="similarity">
    <text evidence="1">Belongs to the FGGY kinase family.</text>
</comment>
<dbReference type="Pfam" id="PF02782">
    <property type="entry name" value="FGGY_C"/>
    <property type="match status" value="1"/>
</dbReference>
<gene>
    <name evidence="6" type="ordered locus">MLP_10820</name>
</gene>
<dbReference type="PANTHER" id="PTHR43095:SF3">
    <property type="entry name" value="L-XYLULOSE_3-KETO-L-GULONATE KINASE"/>
    <property type="match status" value="1"/>
</dbReference>
<dbReference type="InterPro" id="IPR043129">
    <property type="entry name" value="ATPase_NBD"/>
</dbReference>